<proteinExistence type="predicted"/>
<organism evidence="1 2">
    <name type="scientific">Niabella soli DSM 19437</name>
    <dbReference type="NCBI Taxonomy" id="929713"/>
    <lineage>
        <taxon>Bacteria</taxon>
        <taxon>Pseudomonadati</taxon>
        <taxon>Bacteroidota</taxon>
        <taxon>Chitinophagia</taxon>
        <taxon>Chitinophagales</taxon>
        <taxon>Chitinophagaceae</taxon>
        <taxon>Niabella</taxon>
    </lineage>
</organism>
<protein>
    <submittedName>
        <fullName evidence="1">Uncharacterized protein</fullName>
    </submittedName>
</protein>
<evidence type="ECO:0000313" key="1">
    <source>
        <dbReference type="EMBL" id="AHF17928.1"/>
    </source>
</evidence>
<accession>W0F7Z1</accession>
<evidence type="ECO:0000313" key="2">
    <source>
        <dbReference type="Proteomes" id="UP000003586"/>
    </source>
</evidence>
<gene>
    <name evidence="1" type="ORF">NIASO_16945</name>
</gene>
<dbReference type="KEGG" id="nso:NIASO_16945"/>
<keyword evidence="2" id="KW-1185">Reference proteome</keyword>
<dbReference type="HOGENOM" id="CLU_2899565_0_0_10"/>
<dbReference type="EMBL" id="CP007035">
    <property type="protein sequence ID" value="AHF17928.1"/>
    <property type="molecule type" value="Genomic_DNA"/>
</dbReference>
<dbReference type="Proteomes" id="UP000003586">
    <property type="component" value="Chromosome"/>
</dbReference>
<reference evidence="1 2" key="1">
    <citation type="submission" date="2013-12" db="EMBL/GenBank/DDBJ databases">
        <authorList>
            <consortium name="DOE Joint Genome Institute"/>
            <person name="Eisen J."/>
            <person name="Huntemann M."/>
            <person name="Han J."/>
            <person name="Chen A."/>
            <person name="Kyrpides N."/>
            <person name="Mavromatis K."/>
            <person name="Markowitz V."/>
            <person name="Palaniappan K."/>
            <person name="Ivanova N."/>
            <person name="Schaumberg A."/>
            <person name="Pati A."/>
            <person name="Liolios K."/>
            <person name="Nordberg H.P."/>
            <person name="Cantor M.N."/>
            <person name="Hua S.X."/>
            <person name="Woyke T."/>
        </authorList>
    </citation>
    <scope>NUCLEOTIDE SEQUENCE [LARGE SCALE GENOMIC DNA]</scope>
    <source>
        <strain evidence="2">DSM 19437</strain>
    </source>
</reference>
<dbReference type="RefSeq" id="WP_025299051.1">
    <property type="nucleotide sequence ID" value="NZ_CP007035.1"/>
</dbReference>
<name>W0F7Z1_9BACT</name>
<dbReference type="AlphaFoldDB" id="W0F7Z1"/>
<sequence>MSFDTKTQSFIRLIFSYAGITRIRCISPAIGGTEWVYSQPLFHPRLRREKAPRVGMKVGKRF</sequence>
<dbReference type="STRING" id="929713.NIASO_16945"/>